<gene>
    <name evidence="8" type="primary">clpX</name>
    <name evidence="8" type="ORF">JSR06_00325</name>
</gene>
<dbReference type="GO" id="GO:0005524">
    <property type="term" value="F:ATP binding"/>
    <property type="evidence" value="ECO:0007669"/>
    <property type="project" value="UniProtKB-KW"/>
</dbReference>
<feature type="binding site" evidence="6">
    <location>
        <position position="10"/>
    </location>
    <ligand>
        <name>Zn(2+)</name>
        <dbReference type="ChEBI" id="CHEBI:29105"/>
    </ligand>
</feature>
<proteinExistence type="inferred from homology"/>
<dbReference type="InterPro" id="IPR038366">
    <property type="entry name" value="Znf_CppX_C4_sf"/>
</dbReference>
<dbReference type="InterPro" id="IPR027417">
    <property type="entry name" value="P-loop_NTPase"/>
</dbReference>
<dbReference type="InterPro" id="IPR010603">
    <property type="entry name" value="Znf_CppX_C4"/>
</dbReference>
<evidence type="ECO:0000256" key="1">
    <source>
        <dbReference type="ARBA" id="ARBA00022723"/>
    </source>
</evidence>
<keyword evidence="2" id="KW-0547">Nucleotide-binding</keyword>
<accession>A0A975AEM2</accession>
<evidence type="ECO:0000256" key="2">
    <source>
        <dbReference type="ARBA" id="ARBA00022741"/>
    </source>
</evidence>
<dbReference type="InterPro" id="IPR050052">
    <property type="entry name" value="ATP-dep_Clp_protease_ClpX"/>
</dbReference>
<dbReference type="PRINTS" id="PR00819">
    <property type="entry name" value="CBXCFQXSUPER"/>
</dbReference>
<dbReference type="InterPro" id="IPR000641">
    <property type="entry name" value="CbxX/CfxQ"/>
</dbReference>
<dbReference type="GO" id="GO:0008233">
    <property type="term" value="F:peptidase activity"/>
    <property type="evidence" value="ECO:0007669"/>
    <property type="project" value="UniProtKB-KW"/>
</dbReference>
<dbReference type="SMART" id="SM00382">
    <property type="entry name" value="AAA"/>
    <property type="match status" value="1"/>
</dbReference>
<evidence type="ECO:0000259" key="7">
    <source>
        <dbReference type="PROSITE" id="PS51902"/>
    </source>
</evidence>
<dbReference type="SMART" id="SM01086">
    <property type="entry name" value="ClpB_D2-small"/>
    <property type="match status" value="1"/>
</dbReference>
<reference evidence="8" key="1">
    <citation type="submission" date="2021-02" db="EMBL/GenBank/DDBJ databases">
        <authorList>
            <person name="Franco D."/>
        </authorList>
    </citation>
    <scope>NUCLEOTIDE SEQUENCE</scope>
    <source>
        <strain evidence="8">RANSCY</strain>
    </source>
</reference>
<dbReference type="SUPFAM" id="SSF57716">
    <property type="entry name" value="Glucocorticoid receptor-like (DNA-binding domain)"/>
    <property type="match status" value="1"/>
</dbReference>
<evidence type="ECO:0000256" key="5">
    <source>
        <dbReference type="ARBA" id="ARBA00023186"/>
    </source>
</evidence>
<dbReference type="Pfam" id="PF07724">
    <property type="entry name" value="AAA_2"/>
    <property type="match status" value="1"/>
</dbReference>
<dbReference type="Gene3D" id="3.40.50.300">
    <property type="entry name" value="P-loop containing nucleotide triphosphate hydrolases"/>
    <property type="match status" value="1"/>
</dbReference>
<evidence type="ECO:0000313" key="8">
    <source>
        <dbReference type="EMBL" id="QSW38032.1"/>
    </source>
</evidence>
<dbReference type="CDD" id="cd19497">
    <property type="entry name" value="RecA-like_ClpX"/>
    <property type="match status" value="1"/>
</dbReference>
<dbReference type="PANTHER" id="PTHR48102">
    <property type="entry name" value="ATP-DEPENDENT CLP PROTEASE ATP-BINDING SUBUNIT CLPX-LIKE, MITOCHONDRIAL-RELATED"/>
    <property type="match status" value="1"/>
</dbReference>
<dbReference type="GO" id="GO:0008270">
    <property type="term" value="F:zinc ion binding"/>
    <property type="evidence" value="ECO:0007669"/>
    <property type="project" value="UniProtKB-UniRule"/>
</dbReference>
<dbReference type="NCBIfam" id="NF003745">
    <property type="entry name" value="PRK05342.1"/>
    <property type="match status" value="1"/>
</dbReference>
<keyword evidence="1 6" id="KW-0479">Metal-binding</keyword>
<dbReference type="GO" id="GO:0051082">
    <property type="term" value="F:unfolded protein binding"/>
    <property type="evidence" value="ECO:0007669"/>
    <property type="project" value="UniProtKB-UniRule"/>
</dbReference>
<keyword evidence="8" id="KW-0645">Protease</keyword>
<keyword evidence="4 8" id="KW-0067">ATP-binding</keyword>
<dbReference type="GO" id="GO:0016887">
    <property type="term" value="F:ATP hydrolysis activity"/>
    <property type="evidence" value="ECO:0007669"/>
    <property type="project" value="InterPro"/>
</dbReference>
<dbReference type="SMART" id="SM00994">
    <property type="entry name" value="zf-C4_ClpX"/>
    <property type="match status" value="1"/>
</dbReference>
<dbReference type="GO" id="GO:0046983">
    <property type="term" value="F:protein dimerization activity"/>
    <property type="evidence" value="ECO:0007669"/>
    <property type="project" value="UniProtKB-UniRule"/>
</dbReference>
<dbReference type="GO" id="GO:0051603">
    <property type="term" value="P:proteolysis involved in protein catabolic process"/>
    <property type="evidence" value="ECO:0007669"/>
    <property type="project" value="TreeGrafter"/>
</dbReference>
<keyword evidence="3 6" id="KW-0862">Zinc</keyword>
<evidence type="ECO:0000256" key="4">
    <source>
        <dbReference type="ARBA" id="ARBA00022840"/>
    </source>
</evidence>
<dbReference type="InterPro" id="IPR019489">
    <property type="entry name" value="Clp_ATPase_C"/>
</dbReference>
<dbReference type="EMBL" id="CP071412">
    <property type="protein sequence ID" value="QSW38032.1"/>
    <property type="molecule type" value="Genomic_DNA"/>
</dbReference>
<feature type="domain" description="ClpX-type ZB" evidence="7">
    <location>
        <begin position="1"/>
        <end position="48"/>
    </location>
</feature>
<name>A0A975AEM2_9PROT</name>
<dbReference type="Pfam" id="PF06689">
    <property type="entry name" value="zf-C4_ClpX"/>
    <property type="match status" value="1"/>
</dbReference>
<dbReference type="Proteomes" id="UP000663347">
    <property type="component" value="Chromosome"/>
</dbReference>
<dbReference type="NCBIfam" id="TIGR00382">
    <property type="entry name" value="clpX"/>
    <property type="match status" value="1"/>
</dbReference>
<evidence type="ECO:0000256" key="3">
    <source>
        <dbReference type="ARBA" id="ARBA00022833"/>
    </source>
</evidence>
<evidence type="ECO:0000313" key="9">
    <source>
        <dbReference type="Proteomes" id="UP000663347"/>
    </source>
</evidence>
<feature type="binding site" evidence="6">
    <location>
        <position position="29"/>
    </location>
    <ligand>
        <name>Zn(2+)</name>
        <dbReference type="ChEBI" id="CHEBI:29105"/>
    </ligand>
</feature>
<protein>
    <submittedName>
        <fullName evidence="8">ATP-dependent Clp protease ATP-binding subunit ClpX</fullName>
    </submittedName>
</protein>
<dbReference type="PANTHER" id="PTHR48102:SF7">
    <property type="entry name" value="ATP-DEPENDENT CLP PROTEASE ATP-BINDING SUBUNIT CLPX-LIKE, MITOCHONDRIAL"/>
    <property type="match status" value="1"/>
</dbReference>
<feature type="binding site" evidence="6">
    <location>
        <position position="7"/>
    </location>
    <ligand>
        <name>Zn(2+)</name>
        <dbReference type="ChEBI" id="CHEBI:29105"/>
    </ligand>
</feature>
<keyword evidence="8" id="KW-0378">Hydrolase</keyword>
<reference evidence="8" key="2">
    <citation type="submission" date="2021-03" db="EMBL/GenBank/DDBJ databases">
        <title>Alternative transmission patterns in independently acquired nutritional co-symbionts of Dictyopharidae planthoppers.</title>
        <authorList>
            <person name="Michalik A."/>
            <person name="Lukasik P."/>
        </authorList>
    </citation>
    <scope>NUCLEOTIDE SEQUENCE</scope>
    <source>
        <strain evidence="8">RANSCY</strain>
    </source>
</reference>
<dbReference type="InterPro" id="IPR003593">
    <property type="entry name" value="AAA+_ATPase"/>
</dbReference>
<organism evidence="8 9">
    <name type="scientific">Candidatus Vidania fulgoroideorum</name>
    <dbReference type="NCBI Taxonomy" id="881286"/>
    <lineage>
        <taxon>Bacteria</taxon>
        <taxon>Pseudomonadati</taxon>
        <taxon>Pseudomonadota</taxon>
        <taxon>Betaproteobacteria</taxon>
        <taxon>Candidatus Vidania</taxon>
    </lineage>
</organism>
<evidence type="ECO:0000256" key="6">
    <source>
        <dbReference type="PROSITE-ProRule" id="PRU01250"/>
    </source>
</evidence>
<dbReference type="SUPFAM" id="SSF52540">
    <property type="entry name" value="P-loop containing nucleoside triphosphate hydrolases"/>
    <property type="match status" value="1"/>
</dbReference>
<dbReference type="PROSITE" id="PS51902">
    <property type="entry name" value="CLPX_ZB"/>
    <property type="match status" value="1"/>
</dbReference>
<dbReference type="InterPro" id="IPR003959">
    <property type="entry name" value="ATPase_AAA_core"/>
</dbReference>
<sequence>MLSYIICSFCGRSSEENNKVIIGHNVYICEFCIEICNGILKDEIYQSCINEAGNIKIQRPHIIKKFLDEYVIGQSSVKKILSVSVYNHYRRLSNNLTDCNNYIELDKSNILMMGSTGTGKTLLAKTLAKCINVPFSISDATTLTEAGYVGDDVESILFRLLQNCDFNVKKAELGIIYIDEIDKISKKTDGSRDVSGEGVQQALLKILEGTISNVPSKWGRKQLNQDFIQLNTSNILFICGGSFDGLCNYTGSTIGFSKSKYLRKHISPSDLIKYGLIPEFIGRISVYLILKPLKEKQLIKILLKSKNSILLQYKQLFNMDGIELNFKKSSLCYIAKRAIKLSLGARGLKYLLDNSLMNLIYKTIGNRNIKKIVIDGKFFKRSKYAAILKN</sequence>
<dbReference type="AlphaFoldDB" id="A0A975AEM2"/>
<comment type="similarity">
    <text evidence="6">Belongs to the ClpX chaperone family.</text>
</comment>
<keyword evidence="5 6" id="KW-0143">Chaperone</keyword>
<dbReference type="Pfam" id="PF10431">
    <property type="entry name" value="ClpB_D2-small"/>
    <property type="match status" value="1"/>
</dbReference>
<dbReference type="GO" id="GO:0140662">
    <property type="term" value="F:ATP-dependent protein folding chaperone"/>
    <property type="evidence" value="ECO:0007669"/>
    <property type="project" value="InterPro"/>
</dbReference>
<dbReference type="Gene3D" id="6.20.220.10">
    <property type="entry name" value="ClpX chaperone, C4-type zinc finger domain"/>
    <property type="match status" value="1"/>
</dbReference>
<dbReference type="InterPro" id="IPR004487">
    <property type="entry name" value="Clp_protease_ATP-bd_su_ClpX"/>
</dbReference>
<feature type="binding site" evidence="6">
    <location>
        <position position="32"/>
    </location>
    <ligand>
        <name>Zn(2+)</name>
        <dbReference type="ChEBI" id="CHEBI:29105"/>
    </ligand>
</feature>
<dbReference type="InterPro" id="IPR059188">
    <property type="entry name" value="Znf_CLPX-like"/>
</dbReference>
<dbReference type="Gene3D" id="1.10.8.60">
    <property type="match status" value="1"/>
</dbReference>